<dbReference type="Proteomes" id="UP001241603">
    <property type="component" value="Unassembled WGS sequence"/>
</dbReference>
<protein>
    <submittedName>
        <fullName evidence="1">Uncharacterized protein</fullName>
    </submittedName>
</protein>
<dbReference type="EMBL" id="JAUSVO010000003">
    <property type="protein sequence ID" value="MDQ0437734.1"/>
    <property type="molecule type" value="Genomic_DNA"/>
</dbReference>
<evidence type="ECO:0000313" key="2">
    <source>
        <dbReference type="Proteomes" id="UP001241603"/>
    </source>
</evidence>
<name>A0ABU0H5Z3_9HYPH</name>
<keyword evidence="2" id="KW-1185">Reference proteome</keyword>
<evidence type="ECO:0000313" key="1">
    <source>
        <dbReference type="EMBL" id="MDQ0437734.1"/>
    </source>
</evidence>
<reference evidence="1 2" key="1">
    <citation type="submission" date="2023-07" db="EMBL/GenBank/DDBJ databases">
        <title>Genomic Encyclopedia of Type Strains, Phase IV (KMG-IV): sequencing the most valuable type-strain genomes for metagenomic binning, comparative biology and taxonomic classification.</title>
        <authorList>
            <person name="Goeker M."/>
        </authorList>
    </citation>
    <scope>NUCLEOTIDE SEQUENCE [LARGE SCALE GENOMIC DNA]</scope>
    <source>
        <strain evidence="1 2">B6-8</strain>
    </source>
</reference>
<gene>
    <name evidence="1" type="ORF">QO014_002126</name>
</gene>
<comment type="caution">
    <text evidence="1">The sequence shown here is derived from an EMBL/GenBank/DDBJ whole genome shotgun (WGS) entry which is preliminary data.</text>
</comment>
<accession>A0ABU0H5Z3</accession>
<proteinExistence type="predicted"/>
<organism evidence="1 2">
    <name type="scientific">Kaistia dalseonensis</name>
    <dbReference type="NCBI Taxonomy" id="410840"/>
    <lineage>
        <taxon>Bacteria</taxon>
        <taxon>Pseudomonadati</taxon>
        <taxon>Pseudomonadota</taxon>
        <taxon>Alphaproteobacteria</taxon>
        <taxon>Hyphomicrobiales</taxon>
        <taxon>Kaistiaceae</taxon>
        <taxon>Kaistia</taxon>
    </lineage>
</organism>
<sequence>MGTKVERLRPDLKGRMLESFGLSYKLVETTNQKVVP</sequence>